<sequence>MKVEKISSAYAPVDAVSRINVKIDPSVQSGEKRDAYTASSHMASFEEKFALAQEYQEMLERMKKEDPGRYQQMKLDEALSECKSLGRLTEIAEENGGSVTYNGVTLNFDRKNKKMCLGNMDSGDVINAGMLSNGYCFYFNRENIGDIAKILDLFSPEDVNKIMAAIETDNMADKMKNQVEDEKANGVQGAETAEEH</sequence>
<dbReference type="RefSeq" id="WP_022516391.1">
    <property type="nucleotide sequence ID" value="NZ_JACOQH010000005.1"/>
</dbReference>
<keyword evidence="2" id="KW-1185">Reference proteome</keyword>
<proteinExistence type="predicted"/>
<evidence type="ECO:0000313" key="1">
    <source>
        <dbReference type="EMBL" id="MBC5754078.1"/>
    </source>
</evidence>
<dbReference type="Proteomes" id="UP000621540">
    <property type="component" value="Unassembled WGS sequence"/>
</dbReference>
<accession>A0ABR7IB39</accession>
<reference evidence="1 2" key="1">
    <citation type="submission" date="2020-08" db="EMBL/GenBank/DDBJ databases">
        <title>Genome public.</title>
        <authorList>
            <person name="Liu C."/>
            <person name="Sun Q."/>
        </authorList>
    </citation>
    <scope>NUCLEOTIDE SEQUENCE [LARGE SCALE GENOMIC DNA]</scope>
    <source>
        <strain evidence="1 2">BX0805</strain>
    </source>
</reference>
<protein>
    <recommendedName>
        <fullName evidence="3">DUF4367 domain-containing protein</fullName>
    </recommendedName>
</protein>
<organism evidence="1 2">
    <name type="scientific">Roseburia yibonii</name>
    <dbReference type="NCBI Taxonomy" id="2763063"/>
    <lineage>
        <taxon>Bacteria</taxon>
        <taxon>Bacillati</taxon>
        <taxon>Bacillota</taxon>
        <taxon>Clostridia</taxon>
        <taxon>Lachnospirales</taxon>
        <taxon>Lachnospiraceae</taxon>
        <taxon>Roseburia</taxon>
    </lineage>
</organism>
<evidence type="ECO:0008006" key="3">
    <source>
        <dbReference type="Google" id="ProtNLM"/>
    </source>
</evidence>
<comment type="caution">
    <text evidence="1">The sequence shown here is derived from an EMBL/GenBank/DDBJ whole genome shotgun (WGS) entry which is preliminary data.</text>
</comment>
<name>A0ABR7IB39_9FIRM</name>
<dbReference type="EMBL" id="JACOQH010000005">
    <property type="protein sequence ID" value="MBC5754078.1"/>
    <property type="molecule type" value="Genomic_DNA"/>
</dbReference>
<gene>
    <name evidence="1" type="ORF">H8Z76_08555</name>
</gene>
<evidence type="ECO:0000313" key="2">
    <source>
        <dbReference type="Proteomes" id="UP000621540"/>
    </source>
</evidence>